<organism evidence="7 8">
    <name type="scientific">Peribacillus saganii</name>
    <dbReference type="NCBI Taxonomy" id="2303992"/>
    <lineage>
        <taxon>Bacteria</taxon>
        <taxon>Bacillati</taxon>
        <taxon>Bacillota</taxon>
        <taxon>Bacilli</taxon>
        <taxon>Bacillales</taxon>
        <taxon>Bacillaceae</taxon>
        <taxon>Peribacillus</taxon>
    </lineage>
</organism>
<comment type="similarity">
    <text evidence="2">Belongs to the bacterial solute-binding protein 2 family.</text>
</comment>
<accession>A0A372LEV8</accession>
<dbReference type="PROSITE" id="PS51257">
    <property type="entry name" value="PROKAR_LIPOPROTEIN"/>
    <property type="match status" value="1"/>
</dbReference>
<dbReference type="InterPro" id="IPR028082">
    <property type="entry name" value="Peripla_BP_I"/>
</dbReference>
<dbReference type="CDD" id="cd06316">
    <property type="entry name" value="PBP1_ABC_sugar_binding-like"/>
    <property type="match status" value="1"/>
</dbReference>
<keyword evidence="8" id="KW-1185">Reference proteome</keyword>
<dbReference type="Pfam" id="PF13407">
    <property type="entry name" value="Peripla_BP_4"/>
    <property type="match status" value="1"/>
</dbReference>
<evidence type="ECO:0000256" key="2">
    <source>
        <dbReference type="ARBA" id="ARBA00007639"/>
    </source>
</evidence>
<evidence type="ECO:0000313" key="7">
    <source>
        <dbReference type="EMBL" id="RFU64421.1"/>
    </source>
</evidence>
<name>A0A372LEV8_9BACI</name>
<protein>
    <submittedName>
        <fullName evidence="7">Sugar ABC transporter substrate-binding protein</fullName>
    </submittedName>
</protein>
<dbReference type="Proteomes" id="UP000264541">
    <property type="component" value="Unassembled WGS sequence"/>
</dbReference>
<feature type="chain" id="PRO_5038466507" evidence="5">
    <location>
        <begin position="21"/>
        <end position="390"/>
    </location>
</feature>
<keyword evidence="3 5" id="KW-0732">Signal</keyword>
<dbReference type="InterPro" id="IPR025997">
    <property type="entry name" value="SBP_2_dom"/>
</dbReference>
<dbReference type="SUPFAM" id="SSF53822">
    <property type="entry name" value="Periplasmic binding protein-like I"/>
    <property type="match status" value="1"/>
</dbReference>
<dbReference type="GO" id="GO:0030246">
    <property type="term" value="F:carbohydrate binding"/>
    <property type="evidence" value="ECO:0007669"/>
    <property type="project" value="UniProtKB-ARBA"/>
</dbReference>
<evidence type="ECO:0000256" key="5">
    <source>
        <dbReference type="SAM" id="SignalP"/>
    </source>
</evidence>
<feature type="signal peptide" evidence="5">
    <location>
        <begin position="1"/>
        <end position="20"/>
    </location>
</feature>
<evidence type="ECO:0000256" key="4">
    <source>
        <dbReference type="SAM" id="MobiDB-lite"/>
    </source>
</evidence>
<dbReference type="PANTHER" id="PTHR46847:SF1">
    <property type="entry name" value="D-ALLOSE-BINDING PERIPLASMIC PROTEIN-RELATED"/>
    <property type="match status" value="1"/>
</dbReference>
<feature type="region of interest" description="Disordered" evidence="4">
    <location>
        <begin position="27"/>
        <end position="48"/>
    </location>
</feature>
<comment type="subcellular location">
    <subcellularLocation>
        <location evidence="1">Cell envelope</location>
    </subcellularLocation>
</comment>
<evidence type="ECO:0000256" key="1">
    <source>
        <dbReference type="ARBA" id="ARBA00004196"/>
    </source>
</evidence>
<dbReference type="Gene3D" id="3.40.50.2300">
    <property type="match status" value="2"/>
</dbReference>
<comment type="caution">
    <text evidence="7">The sequence shown here is derived from an EMBL/GenBank/DDBJ whole genome shotgun (WGS) entry which is preliminary data.</text>
</comment>
<dbReference type="RefSeq" id="WP_117328271.1">
    <property type="nucleotide sequence ID" value="NZ_QVTE01000056.1"/>
</dbReference>
<dbReference type="EMBL" id="QVTE01000056">
    <property type="protein sequence ID" value="RFU64421.1"/>
    <property type="molecule type" value="Genomic_DNA"/>
</dbReference>
<evidence type="ECO:0000259" key="6">
    <source>
        <dbReference type="Pfam" id="PF13407"/>
    </source>
</evidence>
<evidence type="ECO:0000256" key="3">
    <source>
        <dbReference type="ARBA" id="ARBA00022729"/>
    </source>
</evidence>
<sequence length="390" mass="40975">MKKTYFKFASILFAGSIVLAGCGQQSASTSGGKENKEPEVTLSTTGPLTINQDIPGDQEILSKGPNGETAVSAKTLQLTEEEVAKVKEGKYKAAIVMHYAGNDWATAQIDGLKAAFQRLGVEVVAVTDAQFKAEKQVSDIETVLAKKPDIIVGIPVDPVSTAGAFKKASDAGVKVVFMDNTPSGLTAGKDYVSVVSADNYGNGVQAADIMAKELGEKGKIGVIYHDADYFVTKQRTEAFEKTVKEKYPEMKIVARGGIAAPNDGEKVASGMLTKNPDLDGMFVVWDVPAEGALAAARTAGKNDLVITTIDLGTNVALDIAQGGNIKGLGAQLPFDQGISEAILAAYGLLGKEAPAYVAVPALKVTKDNVLDSWKLVYSKDAPETVQNAAK</sequence>
<dbReference type="AlphaFoldDB" id="A0A372LEV8"/>
<dbReference type="PANTHER" id="PTHR46847">
    <property type="entry name" value="D-ALLOSE-BINDING PERIPLASMIC PROTEIN-RELATED"/>
    <property type="match status" value="1"/>
</dbReference>
<gene>
    <name evidence="7" type="ORF">D0469_18810</name>
</gene>
<dbReference type="OrthoDB" id="1957427at2"/>
<reference evidence="7 8" key="1">
    <citation type="submission" date="2018-08" db="EMBL/GenBank/DDBJ databases">
        <title>Bacillus chawlae sp. nov., Bacillus glennii sp. nov., and Bacillus saganii sp. nov. Isolated from the Vehicle Assembly Building at Kennedy Space Center where the Viking Spacecraft were Assembled.</title>
        <authorList>
            <person name="Seuylemezian A."/>
            <person name="Vaishampayan P."/>
        </authorList>
    </citation>
    <scope>NUCLEOTIDE SEQUENCE [LARGE SCALE GENOMIC DNA]</scope>
    <source>
        <strain evidence="7 8">V47-23a</strain>
    </source>
</reference>
<feature type="domain" description="Periplasmic binding protein" evidence="6">
    <location>
        <begin position="94"/>
        <end position="339"/>
    </location>
</feature>
<evidence type="ECO:0000313" key="8">
    <source>
        <dbReference type="Proteomes" id="UP000264541"/>
    </source>
</evidence>
<proteinExistence type="inferred from homology"/>
<dbReference type="GO" id="GO:0030313">
    <property type="term" value="C:cell envelope"/>
    <property type="evidence" value="ECO:0007669"/>
    <property type="project" value="UniProtKB-SubCell"/>
</dbReference>